<organism evidence="1 2">
    <name type="scientific">Trifolium subterraneum</name>
    <name type="common">Subterranean clover</name>
    <dbReference type="NCBI Taxonomy" id="3900"/>
    <lineage>
        <taxon>Eukaryota</taxon>
        <taxon>Viridiplantae</taxon>
        <taxon>Streptophyta</taxon>
        <taxon>Embryophyta</taxon>
        <taxon>Tracheophyta</taxon>
        <taxon>Spermatophyta</taxon>
        <taxon>Magnoliopsida</taxon>
        <taxon>eudicotyledons</taxon>
        <taxon>Gunneridae</taxon>
        <taxon>Pentapetalae</taxon>
        <taxon>rosids</taxon>
        <taxon>fabids</taxon>
        <taxon>Fabales</taxon>
        <taxon>Fabaceae</taxon>
        <taxon>Papilionoideae</taxon>
        <taxon>50 kb inversion clade</taxon>
        <taxon>NPAAA clade</taxon>
        <taxon>Hologalegina</taxon>
        <taxon>IRL clade</taxon>
        <taxon>Trifolieae</taxon>
        <taxon>Trifolium</taxon>
    </lineage>
</organism>
<evidence type="ECO:0000313" key="2">
    <source>
        <dbReference type="Proteomes" id="UP000242715"/>
    </source>
</evidence>
<gene>
    <name evidence="1" type="ORF">TSUD_374490</name>
</gene>
<dbReference type="Proteomes" id="UP000242715">
    <property type="component" value="Unassembled WGS sequence"/>
</dbReference>
<sequence>MKPKPNENIPPVVDLAGSASKSYDQVDHNHLRFNEDKALEDNLNNNVETVISPQVNNVPVVENTVVVVGKQSNSDVLLVDQNHLNSLGIKALERHVDAVSPPQVHMTSSSLAELTPVAADTQSISEFVANTPPIAEIEQIPKLPDVI</sequence>
<keyword evidence="2" id="KW-1185">Reference proteome</keyword>
<protein>
    <submittedName>
        <fullName evidence="1">Uncharacterized protein</fullName>
    </submittedName>
</protein>
<name>A0A2Z6PQ95_TRISU</name>
<proteinExistence type="predicted"/>
<dbReference type="AlphaFoldDB" id="A0A2Z6PQ95"/>
<accession>A0A2Z6PQ95</accession>
<reference evidence="2" key="1">
    <citation type="journal article" date="2017" name="Front. Plant Sci.">
        <title>Climate Clever Clovers: New Paradigm to Reduce the Environmental Footprint of Ruminants by Breeding Low Methanogenic Forages Utilizing Haplotype Variation.</title>
        <authorList>
            <person name="Kaur P."/>
            <person name="Appels R."/>
            <person name="Bayer P.E."/>
            <person name="Keeble-Gagnere G."/>
            <person name="Wang J."/>
            <person name="Hirakawa H."/>
            <person name="Shirasawa K."/>
            <person name="Vercoe P."/>
            <person name="Stefanova K."/>
            <person name="Durmic Z."/>
            <person name="Nichols P."/>
            <person name="Revell C."/>
            <person name="Isobe S.N."/>
            <person name="Edwards D."/>
            <person name="Erskine W."/>
        </authorList>
    </citation>
    <scope>NUCLEOTIDE SEQUENCE [LARGE SCALE GENOMIC DNA]</scope>
    <source>
        <strain evidence="2">cv. Daliak</strain>
    </source>
</reference>
<evidence type="ECO:0000313" key="1">
    <source>
        <dbReference type="EMBL" id="GAU49199.1"/>
    </source>
</evidence>
<dbReference type="EMBL" id="DF974529">
    <property type="protein sequence ID" value="GAU49199.1"/>
    <property type="molecule type" value="Genomic_DNA"/>
</dbReference>